<dbReference type="Proteomes" id="UP000278807">
    <property type="component" value="Unassembled WGS sequence"/>
</dbReference>
<sequence>MDKNGSSSENTKPSFHKSANGVTRAHASSMDPSSSRSKVGLGTAMTMTIEEPSTLAEYEEEEETSCYTTSQSIVITRCSTGDGAENTKHMQREILEQQTKSSTTTVVGNDTAIQPCDEVGDIIQGCRREKCELQRLNDRLSSFIERVRLLEAHNRTLAKETTRLRTNYSIDINRLREVYNSDLEQIKSSLAASEANCAQHEVRANKSENELKEVQKE</sequence>
<dbReference type="PROSITE" id="PS51842">
    <property type="entry name" value="IF_ROD_2"/>
    <property type="match status" value="1"/>
</dbReference>
<proteinExistence type="predicted"/>
<feature type="coiled-coil region" evidence="3">
    <location>
        <begin position="126"/>
        <end position="153"/>
    </location>
</feature>
<dbReference type="OrthoDB" id="6254466at2759"/>
<dbReference type="WBParaSite" id="HNAJ_0000031801-mRNA-1">
    <property type="protein sequence ID" value="HNAJ_0000031801-mRNA-1"/>
    <property type="gene ID" value="HNAJ_0000031801"/>
</dbReference>
<feature type="coiled-coil region" evidence="3">
    <location>
        <begin position="183"/>
        <end position="217"/>
    </location>
</feature>
<dbReference type="Pfam" id="PF00038">
    <property type="entry name" value="Filament"/>
    <property type="match status" value="1"/>
</dbReference>
<keyword evidence="2 3" id="KW-0175">Coiled coil</keyword>
<dbReference type="SUPFAM" id="SSF64593">
    <property type="entry name" value="Intermediate filament protein, coiled coil region"/>
    <property type="match status" value="1"/>
</dbReference>
<name>A0A0R3T0H6_RODNA</name>
<dbReference type="AlphaFoldDB" id="A0A0R3T0H6"/>
<evidence type="ECO:0000256" key="3">
    <source>
        <dbReference type="SAM" id="Coils"/>
    </source>
</evidence>
<evidence type="ECO:0000259" key="5">
    <source>
        <dbReference type="PROSITE" id="PS51842"/>
    </source>
</evidence>
<evidence type="ECO:0000256" key="2">
    <source>
        <dbReference type="ARBA" id="ARBA00023054"/>
    </source>
</evidence>
<dbReference type="GO" id="GO:0005737">
    <property type="term" value="C:cytoplasm"/>
    <property type="evidence" value="ECO:0007669"/>
    <property type="project" value="TreeGrafter"/>
</dbReference>
<dbReference type="InterPro" id="IPR039008">
    <property type="entry name" value="IF_rod_dom"/>
</dbReference>
<keyword evidence="1" id="KW-0403">Intermediate filament</keyword>
<dbReference type="STRING" id="102285.A0A0R3T0H6"/>
<gene>
    <name evidence="6" type="ORF">HNAJ_LOCUS319</name>
</gene>
<feature type="compositionally biased region" description="Polar residues" evidence="4">
    <location>
        <begin position="1"/>
        <end position="13"/>
    </location>
</feature>
<reference evidence="6 7" key="2">
    <citation type="submission" date="2018-11" db="EMBL/GenBank/DDBJ databases">
        <authorList>
            <consortium name="Pathogen Informatics"/>
        </authorList>
    </citation>
    <scope>NUCLEOTIDE SEQUENCE [LARGE SCALE GENOMIC DNA]</scope>
</reference>
<evidence type="ECO:0000313" key="6">
    <source>
        <dbReference type="EMBL" id="VDN96178.1"/>
    </source>
</evidence>
<feature type="region of interest" description="Disordered" evidence="4">
    <location>
        <begin position="1"/>
        <end position="42"/>
    </location>
</feature>
<keyword evidence="7" id="KW-1185">Reference proteome</keyword>
<dbReference type="GO" id="GO:0005200">
    <property type="term" value="F:structural constituent of cytoskeleton"/>
    <property type="evidence" value="ECO:0007669"/>
    <property type="project" value="TreeGrafter"/>
</dbReference>
<organism evidence="8">
    <name type="scientific">Rodentolepis nana</name>
    <name type="common">Dwarf tapeworm</name>
    <name type="synonym">Hymenolepis nana</name>
    <dbReference type="NCBI Taxonomy" id="102285"/>
    <lineage>
        <taxon>Eukaryota</taxon>
        <taxon>Metazoa</taxon>
        <taxon>Spiralia</taxon>
        <taxon>Lophotrochozoa</taxon>
        <taxon>Platyhelminthes</taxon>
        <taxon>Cestoda</taxon>
        <taxon>Eucestoda</taxon>
        <taxon>Cyclophyllidea</taxon>
        <taxon>Hymenolepididae</taxon>
        <taxon>Rodentolepis</taxon>
    </lineage>
</organism>
<reference evidence="8" key="1">
    <citation type="submission" date="2017-02" db="UniProtKB">
        <authorList>
            <consortium name="WormBaseParasite"/>
        </authorList>
    </citation>
    <scope>IDENTIFICATION</scope>
</reference>
<evidence type="ECO:0000313" key="7">
    <source>
        <dbReference type="Proteomes" id="UP000278807"/>
    </source>
</evidence>
<dbReference type="GO" id="GO:0005882">
    <property type="term" value="C:intermediate filament"/>
    <property type="evidence" value="ECO:0007669"/>
    <property type="project" value="UniProtKB-KW"/>
</dbReference>
<dbReference type="GO" id="GO:0045109">
    <property type="term" value="P:intermediate filament organization"/>
    <property type="evidence" value="ECO:0007669"/>
    <property type="project" value="TreeGrafter"/>
</dbReference>
<protein>
    <submittedName>
        <fullName evidence="8">IF rod domain-containing protein</fullName>
    </submittedName>
</protein>
<dbReference type="InterPro" id="IPR050405">
    <property type="entry name" value="Intermediate_filament"/>
</dbReference>
<accession>A0A0R3T0H6</accession>
<dbReference type="PANTHER" id="PTHR45652">
    <property type="entry name" value="GLIAL FIBRILLARY ACIDIC PROTEIN"/>
    <property type="match status" value="1"/>
</dbReference>
<dbReference type="PANTHER" id="PTHR45652:SF21">
    <property type="entry name" value="ZINC FINGER CCCH DOMAIN-CONTAINING PROTEIN 13-LIKE ISOFORM X1"/>
    <property type="match status" value="1"/>
</dbReference>
<dbReference type="EMBL" id="UZAE01000075">
    <property type="protein sequence ID" value="VDN96178.1"/>
    <property type="molecule type" value="Genomic_DNA"/>
</dbReference>
<evidence type="ECO:0000256" key="4">
    <source>
        <dbReference type="SAM" id="MobiDB-lite"/>
    </source>
</evidence>
<evidence type="ECO:0000313" key="8">
    <source>
        <dbReference type="WBParaSite" id="HNAJ_0000031801-mRNA-1"/>
    </source>
</evidence>
<evidence type="ECO:0000256" key="1">
    <source>
        <dbReference type="ARBA" id="ARBA00022754"/>
    </source>
</evidence>
<feature type="domain" description="IF rod" evidence="5">
    <location>
        <begin position="129"/>
        <end position="217"/>
    </location>
</feature>